<gene>
    <name evidence="11" type="primary">YOS9</name>
    <name evidence="11" type="ORF">H4R26_003193</name>
</gene>
<dbReference type="SUPFAM" id="SSF50911">
    <property type="entry name" value="Mannose 6-phosphate receptor domain"/>
    <property type="match status" value="1"/>
</dbReference>
<comment type="subcellular location">
    <subcellularLocation>
        <location evidence="1">Endoplasmic reticulum membrane</location>
        <topology evidence="1">Peripheral membrane protein</topology>
        <orientation evidence="1">Lumenal side</orientation>
    </subcellularLocation>
</comment>
<dbReference type="Gene3D" id="2.70.130.10">
    <property type="entry name" value="Mannose-6-phosphate receptor binding domain"/>
    <property type="match status" value="1"/>
</dbReference>
<dbReference type="GO" id="GO:0030970">
    <property type="term" value="P:retrograde protein transport, ER to cytosol"/>
    <property type="evidence" value="ECO:0007669"/>
    <property type="project" value="TreeGrafter"/>
</dbReference>
<feature type="signal peptide" evidence="9">
    <location>
        <begin position="1"/>
        <end position="18"/>
    </location>
</feature>
<dbReference type="PANTHER" id="PTHR15414:SF0">
    <property type="entry name" value="ENDOPLASMIC RETICULUM LECTIN 1"/>
    <property type="match status" value="1"/>
</dbReference>
<dbReference type="PANTHER" id="PTHR15414">
    <property type="entry name" value="OS-9-RELATED"/>
    <property type="match status" value="1"/>
</dbReference>
<accession>A0A9W8EIS6</accession>
<evidence type="ECO:0000313" key="12">
    <source>
        <dbReference type="Proteomes" id="UP001150907"/>
    </source>
</evidence>
<comment type="similarity">
    <text evidence="2">Belongs to the OS-9 family.</text>
</comment>
<dbReference type="InterPro" id="IPR012913">
    <property type="entry name" value="OS9-like_dom"/>
</dbReference>
<dbReference type="Proteomes" id="UP001150907">
    <property type="component" value="Unassembled WGS sequence"/>
</dbReference>
<proteinExistence type="inferred from homology"/>
<evidence type="ECO:0000259" key="10">
    <source>
        <dbReference type="PROSITE" id="PS51914"/>
    </source>
</evidence>
<evidence type="ECO:0000256" key="7">
    <source>
        <dbReference type="ARBA" id="ARBA00023157"/>
    </source>
</evidence>
<dbReference type="GO" id="GO:0005789">
    <property type="term" value="C:endoplasmic reticulum membrane"/>
    <property type="evidence" value="ECO:0007669"/>
    <property type="project" value="UniProtKB-SubCell"/>
</dbReference>
<name>A0A9W8EIS6_9FUNG</name>
<sequence length="387" mass="42634">MKRWHLLLLAVATAAVKCAVTAGSALNPAALMEDLRGEPRFRLKVLSELIAESELPAVVARLKRLSIEAEASHTEDSVAYDPLVLRVGRTWQLLCQAPRVNHTLDGAAADSTSATEFEPADSEADSLATVARGLELLEPLRERCLAYVGVWWTFEYCHAQHVRQFHRLAPDKKGRVEEMEFRLGVYSRRKQAGAHDTAVRREGRKRFLTQVWGGGTLCDMTRQPREVEVQFHCDPSGPERIVLVEEVEVCRYVLVVNTPRLCADVRFYDPAASAVHDIRCQHVLPDADYALAMAEADSDAAPLAALPDVDADDDVPLLSLPAARPQVVVSLADPQLARLNAASQDTLRKLLAAALDAPDLRVRFSQPDADSPAPQPRPQKSASHDEL</sequence>
<feature type="chain" id="PRO_5040846244" description="Protein OS-9 homolog" evidence="9">
    <location>
        <begin position="19"/>
        <end position="387"/>
    </location>
</feature>
<evidence type="ECO:0000256" key="4">
    <source>
        <dbReference type="ARBA" id="ARBA00022729"/>
    </source>
</evidence>
<dbReference type="PROSITE" id="PS51914">
    <property type="entry name" value="MRH"/>
    <property type="match status" value="1"/>
</dbReference>
<evidence type="ECO:0000256" key="2">
    <source>
        <dbReference type="ARBA" id="ARBA00009918"/>
    </source>
</evidence>
<evidence type="ECO:0000256" key="3">
    <source>
        <dbReference type="ARBA" id="ARBA00018727"/>
    </source>
</evidence>
<dbReference type="OrthoDB" id="448954at2759"/>
<keyword evidence="12" id="KW-1185">Reference proteome</keyword>
<dbReference type="EMBL" id="JANBQF010000238">
    <property type="protein sequence ID" value="KAJ2003218.1"/>
    <property type="molecule type" value="Genomic_DNA"/>
</dbReference>
<dbReference type="GO" id="GO:0030968">
    <property type="term" value="P:endoplasmic reticulum unfolded protein response"/>
    <property type="evidence" value="ECO:0007669"/>
    <property type="project" value="InterPro"/>
</dbReference>
<evidence type="ECO:0000256" key="5">
    <source>
        <dbReference type="ARBA" id="ARBA00022734"/>
    </source>
</evidence>
<dbReference type="Pfam" id="PF07915">
    <property type="entry name" value="PRKCSH"/>
    <property type="match status" value="1"/>
</dbReference>
<dbReference type="InterPro" id="IPR009011">
    <property type="entry name" value="Man6P_isomerase_rcpt-bd_dom_sf"/>
</dbReference>
<evidence type="ECO:0000256" key="6">
    <source>
        <dbReference type="ARBA" id="ARBA00022824"/>
    </source>
</evidence>
<keyword evidence="7" id="KW-1015">Disulfide bond</keyword>
<evidence type="ECO:0000256" key="1">
    <source>
        <dbReference type="ARBA" id="ARBA00004367"/>
    </source>
</evidence>
<feature type="domain" description="MRH" evidence="10">
    <location>
        <begin position="142"/>
        <end position="264"/>
    </location>
</feature>
<evidence type="ECO:0000256" key="8">
    <source>
        <dbReference type="SAM" id="MobiDB-lite"/>
    </source>
</evidence>
<keyword evidence="6" id="KW-0256">Endoplasmic reticulum</keyword>
<organism evidence="11 12">
    <name type="scientific">Coemansia thaxteri</name>
    <dbReference type="NCBI Taxonomy" id="2663907"/>
    <lineage>
        <taxon>Eukaryota</taxon>
        <taxon>Fungi</taxon>
        <taxon>Fungi incertae sedis</taxon>
        <taxon>Zoopagomycota</taxon>
        <taxon>Kickxellomycotina</taxon>
        <taxon>Kickxellomycetes</taxon>
        <taxon>Kickxellales</taxon>
        <taxon>Kickxellaceae</taxon>
        <taxon>Coemansia</taxon>
    </lineage>
</organism>
<evidence type="ECO:0000313" key="11">
    <source>
        <dbReference type="EMBL" id="KAJ2003218.1"/>
    </source>
</evidence>
<reference evidence="11" key="1">
    <citation type="submission" date="2022-07" db="EMBL/GenBank/DDBJ databases">
        <title>Phylogenomic reconstructions and comparative analyses of Kickxellomycotina fungi.</title>
        <authorList>
            <person name="Reynolds N.K."/>
            <person name="Stajich J.E."/>
            <person name="Barry K."/>
            <person name="Grigoriev I.V."/>
            <person name="Crous P."/>
            <person name="Smith M.E."/>
        </authorList>
    </citation>
    <scope>NUCLEOTIDE SEQUENCE</scope>
    <source>
        <strain evidence="11">IMI 214461</strain>
    </source>
</reference>
<evidence type="ECO:0000256" key="9">
    <source>
        <dbReference type="SAM" id="SignalP"/>
    </source>
</evidence>
<protein>
    <recommendedName>
        <fullName evidence="3">Protein OS-9 homolog</fullName>
    </recommendedName>
</protein>
<keyword evidence="4 9" id="KW-0732">Signal</keyword>
<feature type="region of interest" description="Disordered" evidence="8">
    <location>
        <begin position="362"/>
        <end position="387"/>
    </location>
</feature>
<dbReference type="AlphaFoldDB" id="A0A9W8EIS6"/>
<dbReference type="GO" id="GO:0005788">
    <property type="term" value="C:endoplasmic reticulum lumen"/>
    <property type="evidence" value="ECO:0007669"/>
    <property type="project" value="TreeGrafter"/>
</dbReference>
<keyword evidence="5" id="KW-0430">Lectin</keyword>
<dbReference type="InterPro" id="IPR045149">
    <property type="entry name" value="OS-9-like"/>
</dbReference>
<dbReference type="InterPro" id="IPR044865">
    <property type="entry name" value="MRH_dom"/>
</dbReference>
<dbReference type="GO" id="GO:0030246">
    <property type="term" value="F:carbohydrate binding"/>
    <property type="evidence" value="ECO:0007669"/>
    <property type="project" value="UniProtKB-KW"/>
</dbReference>
<comment type="caution">
    <text evidence="11">The sequence shown here is derived from an EMBL/GenBank/DDBJ whole genome shotgun (WGS) entry which is preliminary data.</text>
</comment>